<reference evidence="1 2" key="1">
    <citation type="submission" date="2012-06" db="EMBL/GenBank/DDBJ databases">
        <title>Finished chromosome of genome of Crinalium epipsammum PCC 9333.</title>
        <authorList>
            <consortium name="US DOE Joint Genome Institute"/>
            <person name="Gugger M."/>
            <person name="Coursin T."/>
            <person name="Rippka R."/>
            <person name="Tandeau De Marsac N."/>
            <person name="Huntemann M."/>
            <person name="Wei C.-L."/>
            <person name="Han J."/>
            <person name="Detter J.C."/>
            <person name="Han C."/>
            <person name="Tapia R."/>
            <person name="Davenport K."/>
            <person name="Daligault H."/>
            <person name="Erkkila T."/>
            <person name="Gu W."/>
            <person name="Munk A.C.C."/>
            <person name="Teshima H."/>
            <person name="Xu Y."/>
            <person name="Chain P."/>
            <person name="Chen A."/>
            <person name="Krypides N."/>
            <person name="Mavromatis K."/>
            <person name="Markowitz V."/>
            <person name="Szeto E."/>
            <person name="Ivanova N."/>
            <person name="Mikhailova N."/>
            <person name="Ovchinnikova G."/>
            <person name="Pagani I."/>
            <person name="Pati A."/>
            <person name="Goodwin L."/>
            <person name="Peters L."/>
            <person name="Pitluck S."/>
            <person name="Woyke T."/>
            <person name="Kerfeld C."/>
        </authorList>
    </citation>
    <scope>NUCLEOTIDE SEQUENCE [LARGE SCALE GENOMIC DNA]</scope>
    <source>
        <strain evidence="1 2">PCC 9333</strain>
    </source>
</reference>
<keyword evidence="2" id="KW-1185">Reference proteome</keyword>
<dbReference type="KEGG" id="cep:Cri9333_4399"/>
<dbReference type="OrthoDB" id="9814556at2"/>
<evidence type="ECO:0000313" key="1">
    <source>
        <dbReference type="EMBL" id="AFZ15182.1"/>
    </source>
</evidence>
<evidence type="ECO:0000313" key="2">
    <source>
        <dbReference type="Proteomes" id="UP000010472"/>
    </source>
</evidence>
<sequence length="123" mass="13997">MLITQPKQCLAQITVWCTDNSLPENEENLAAIRKWWALLDGKTIVWEVFGANIGSTIPIIRESLVVKNPLIEDNLLCWRKQGLQNWNSIPVQHLVLDSSLQRLEIISSLQSGFVSKYRIKVLG</sequence>
<dbReference type="HOGENOM" id="CLU_2034168_0_0_3"/>
<protein>
    <submittedName>
        <fullName evidence="1">Uncharacterized protein</fullName>
    </submittedName>
</protein>
<name>K9W607_9CYAN</name>
<dbReference type="AlphaFoldDB" id="K9W607"/>
<dbReference type="EMBL" id="CP003620">
    <property type="protein sequence ID" value="AFZ15182.1"/>
    <property type="molecule type" value="Genomic_DNA"/>
</dbReference>
<organism evidence="1 2">
    <name type="scientific">Crinalium epipsammum PCC 9333</name>
    <dbReference type="NCBI Taxonomy" id="1173022"/>
    <lineage>
        <taxon>Bacteria</taxon>
        <taxon>Bacillati</taxon>
        <taxon>Cyanobacteriota</taxon>
        <taxon>Cyanophyceae</taxon>
        <taxon>Gomontiellales</taxon>
        <taxon>Gomontiellaceae</taxon>
        <taxon>Crinalium</taxon>
    </lineage>
</organism>
<accession>K9W607</accession>
<dbReference type="RefSeq" id="WP_015205275.1">
    <property type="nucleotide sequence ID" value="NC_019753.1"/>
</dbReference>
<gene>
    <name evidence="1" type="ORF">Cri9333_4399</name>
</gene>
<proteinExistence type="predicted"/>
<dbReference type="Proteomes" id="UP000010472">
    <property type="component" value="Chromosome"/>
</dbReference>